<dbReference type="PANTHER" id="PTHR35446">
    <property type="entry name" value="SI:CH211-175M2.5"/>
    <property type="match status" value="1"/>
</dbReference>
<accession>A0A1G7LHS0</accession>
<dbReference type="Gene3D" id="1.20.1290.10">
    <property type="entry name" value="AhpD-like"/>
    <property type="match status" value="1"/>
</dbReference>
<dbReference type="PANTHER" id="PTHR35446:SF2">
    <property type="entry name" value="CARBOXYMUCONOLACTONE DECARBOXYLASE-LIKE DOMAIN-CONTAINING PROTEIN"/>
    <property type="match status" value="1"/>
</dbReference>
<dbReference type="InterPro" id="IPR004675">
    <property type="entry name" value="AhpD_core"/>
</dbReference>
<gene>
    <name evidence="2" type="ORF">SAMN05216377_10587</name>
</gene>
<dbReference type="GO" id="GO:0051920">
    <property type="term" value="F:peroxiredoxin activity"/>
    <property type="evidence" value="ECO:0007669"/>
    <property type="project" value="InterPro"/>
</dbReference>
<organism evidence="2 3">
    <name type="scientific">Pseudonocardia oroxyli</name>
    <dbReference type="NCBI Taxonomy" id="366584"/>
    <lineage>
        <taxon>Bacteria</taxon>
        <taxon>Bacillati</taxon>
        <taxon>Actinomycetota</taxon>
        <taxon>Actinomycetes</taxon>
        <taxon>Pseudonocardiales</taxon>
        <taxon>Pseudonocardiaceae</taxon>
        <taxon>Pseudonocardia</taxon>
    </lineage>
</organism>
<dbReference type="InterPro" id="IPR029032">
    <property type="entry name" value="AhpD-like"/>
</dbReference>
<proteinExistence type="predicted"/>
<dbReference type="InterPro" id="IPR003779">
    <property type="entry name" value="CMD-like"/>
</dbReference>
<dbReference type="NCBIfam" id="TIGR00778">
    <property type="entry name" value="ahpD_dom"/>
    <property type="match status" value="1"/>
</dbReference>
<dbReference type="STRING" id="366584.SAMN05216377_10587"/>
<dbReference type="Pfam" id="PF02627">
    <property type="entry name" value="CMD"/>
    <property type="match status" value="1"/>
</dbReference>
<dbReference type="AlphaFoldDB" id="A0A1G7LHS0"/>
<feature type="domain" description="Carboxymuconolactone decarboxylase-like" evidence="1">
    <location>
        <begin position="68"/>
        <end position="122"/>
    </location>
</feature>
<dbReference type="SUPFAM" id="SSF69118">
    <property type="entry name" value="AhpD-like"/>
    <property type="match status" value="1"/>
</dbReference>
<dbReference type="NCBIfam" id="TIGR01926">
    <property type="entry name" value="peroxid_rel"/>
    <property type="match status" value="1"/>
</dbReference>
<evidence type="ECO:0000313" key="2">
    <source>
        <dbReference type="EMBL" id="SDF48926.1"/>
    </source>
</evidence>
<dbReference type="Gene3D" id="1.20.5.810">
    <property type="entry name" value="AhpD-like"/>
    <property type="match status" value="1"/>
</dbReference>
<name>A0A1G7LHS0_PSEOR</name>
<keyword evidence="3" id="KW-1185">Reference proteome</keyword>
<protein>
    <submittedName>
        <fullName evidence="2">Uncharacterized peroxidase-related enzyme</fullName>
    </submittedName>
</protein>
<keyword evidence="2" id="KW-0575">Peroxidase</keyword>
<dbReference type="EMBL" id="FNBE01000005">
    <property type="protein sequence ID" value="SDF48926.1"/>
    <property type="molecule type" value="Genomic_DNA"/>
</dbReference>
<dbReference type="InterPro" id="IPR010195">
    <property type="entry name" value="Uncharacterised_peroxidase-rel"/>
</dbReference>
<sequence>MMTGTSPRAKGVLPSCNVRAMSDGAISRFGHVELADMPEDLRERIGAIAEKSGFVPNVFRALARRPRELRAFLDYHDALMDSDDGLSKAERELIVVATSGANHCTYCVVAHGAILRVRTKDPQIADRVATNPYAVELGPRERAIVDLALIVAQDSASLTESDLDAAREAGLSDDEIWDVGAITALFALSNRIAHLTALTPNPEFFLMGRSPRS</sequence>
<dbReference type="Proteomes" id="UP000198967">
    <property type="component" value="Unassembled WGS sequence"/>
</dbReference>
<reference evidence="2 3" key="1">
    <citation type="submission" date="2016-10" db="EMBL/GenBank/DDBJ databases">
        <authorList>
            <person name="de Groot N.N."/>
        </authorList>
    </citation>
    <scope>NUCLEOTIDE SEQUENCE [LARGE SCALE GENOMIC DNA]</scope>
    <source>
        <strain evidence="2 3">CGMCC 4.3143</strain>
    </source>
</reference>
<evidence type="ECO:0000259" key="1">
    <source>
        <dbReference type="Pfam" id="PF02627"/>
    </source>
</evidence>
<keyword evidence="2" id="KW-0560">Oxidoreductase</keyword>
<evidence type="ECO:0000313" key="3">
    <source>
        <dbReference type="Proteomes" id="UP000198967"/>
    </source>
</evidence>